<dbReference type="PANTHER" id="PTHR13812">
    <property type="entry name" value="KETIMINE REDUCTASE MU-CRYSTALLIN"/>
    <property type="match status" value="1"/>
</dbReference>
<dbReference type="EMBL" id="SMKR01000042">
    <property type="protein sequence ID" value="TDD26824.1"/>
    <property type="molecule type" value="Genomic_DNA"/>
</dbReference>
<dbReference type="SUPFAM" id="SSF51735">
    <property type="entry name" value="NAD(P)-binding Rossmann-fold domains"/>
    <property type="match status" value="1"/>
</dbReference>
<accession>A0A4R4X8N2</accession>
<dbReference type="Gene3D" id="3.30.1780.10">
    <property type="entry name" value="ornithine cyclodeaminase, domain 1"/>
    <property type="match status" value="1"/>
</dbReference>
<dbReference type="Pfam" id="PF02423">
    <property type="entry name" value="OCD_Mu_crystall"/>
    <property type="match status" value="1"/>
</dbReference>
<dbReference type="InterPro" id="IPR023401">
    <property type="entry name" value="ODC_N"/>
</dbReference>
<gene>
    <name evidence="1" type="ORF">E1218_12265</name>
</gene>
<comment type="caution">
    <text evidence="1">The sequence shown here is derived from an EMBL/GenBank/DDBJ whole genome shotgun (WGS) entry which is preliminary data.</text>
</comment>
<dbReference type="InterPro" id="IPR003462">
    <property type="entry name" value="ODC_Mu_crystall"/>
</dbReference>
<protein>
    <submittedName>
        <fullName evidence="1">Ornithine cyclodeaminase family protein</fullName>
    </submittedName>
</protein>
<keyword evidence="2" id="KW-1185">Reference proteome</keyword>
<dbReference type="PANTHER" id="PTHR13812:SF19">
    <property type="entry name" value="KETIMINE REDUCTASE MU-CRYSTALLIN"/>
    <property type="match status" value="1"/>
</dbReference>
<reference evidence="1 2" key="1">
    <citation type="submission" date="2019-02" db="EMBL/GenBank/DDBJ databases">
        <title>Draft genome sequences of novel Actinobacteria.</title>
        <authorList>
            <person name="Sahin N."/>
            <person name="Ay H."/>
            <person name="Saygin H."/>
        </authorList>
    </citation>
    <scope>NUCLEOTIDE SEQUENCE [LARGE SCALE GENOMIC DNA]</scope>
    <source>
        <strain evidence="1 2">16K104</strain>
    </source>
</reference>
<organism evidence="1 2">
    <name type="scientific">Kribbella turkmenica</name>
    <dbReference type="NCBI Taxonomy" id="2530375"/>
    <lineage>
        <taxon>Bacteria</taxon>
        <taxon>Bacillati</taxon>
        <taxon>Actinomycetota</taxon>
        <taxon>Actinomycetes</taxon>
        <taxon>Propionibacteriales</taxon>
        <taxon>Kribbellaceae</taxon>
        <taxon>Kribbella</taxon>
    </lineage>
</organism>
<sequence length="305" mass="32289">MVTVTLSDSQVRSAVSMPEAIAAVRRGFVDLAKGEFEMPSRISLRQGRFLVMSAHHRPTASAIVKTVSVNFHRAPSIAGSVVWSETAHPQQLIADAAAITTLRTGAAVGVATDLLAPADAGVLTMIGAGAQAPDQIRAVHSVRPLRRLTVVDVDPARAQGLIRVLRPEMPETELRVGVDLATALGDVEIVCCATNAAEPLFEASALPDSVHVNAIGAYRTTMRELPDKLLRSSSVVVDDVQAVLEESGEIVHAIYTKAITPEALTSLGTALVEARDHGPRTVFKTVGVAMQDWAITSLLANKFLG</sequence>
<dbReference type="Gene3D" id="3.40.50.720">
    <property type="entry name" value="NAD(P)-binding Rossmann-like Domain"/>
    <property type="match status" value="1"/>
</dbReference>
<proteinExistence type="predicted"/>
<dbReference type="Proteomes" id="UP000295172">
    <property type="component" value="Unassembled WGS sequence"/>
</dbReference>
<dbReference type="PIRSF" id="PIRSF001439">
    <property type="entry name" value="CryM"/>
    <property type="match status" value="1"/>
</dbReference>
<dbReference type="InterPro" id="IPR036291">
    <property type="entry name" value="NAD(P)-bd_dom_sf"/>
</dbReference>
<evidence type="ECO:0000313" key="1">
    <source>
        <dbReference type="EMBL" id="TDD26824.1"/>
    </source>
</evidence>
<name>A0A4R4X8N2_9ACTN</name>
<evidence type="ECO:0000313" key="2">
    <source>
        <dbReference type="Proteomes" id="UP000295172"/>
    </source>
</evidence>
<dbReference type="GO" id="GO:0005737">
    <property type="term" value="C:cytoplasm"/>
    <property type="evidence" value="ECO:0007669"/>
    <property type="project" value="TreeGrafter"/>
</dbReference>
<dbReference type="OrthoDB" id="3814544at2"/>
<dbReference type="AlphaFoldDB" id="A0A4R4X8N2"/>